<dbReference type="STRING" id="32473.ENSXCOP00000016638"/>
<dbReference type="GO" id="GO:0098552">
    <property type="term" value="C:side of membrane"/>
    <property type="evidence" value="ECO:0007669"/>
    <property type="project" value="UniProtKB-KW"/>
</dbReference>
<evidence type="ECO:0000313" key="14">
    <source>
        <dbReference type="Ensembl" id="ENSXCOP00000016638.1"/>
    </source>
</evidence>
<feature type="signal peptide" evidence="13">
    <location>
        <begin position="1"/>
        <end position="22"/>
    </location>
</feature>
<evidence type="ECO:0000256" key="6">
    <source>
        <dbReference type="ARBA" id="ARBA00022974"/>
    </source>
</evidence>
<comment type="subcellular location">
    <subcellularLocation>
        <location evidence="1 12">Cell membrane</location>
        <topology evidence="1 12">Lipid-anchor</topology>
        <topology evidence="1 12">GPI-anchor</topology>
    </subcellularLocation>
</comment>
<dbReference type="GO" id="GO:0045202">
    <property type="term" value="C:synapse"/>
    <property type="evidence" value="ECO:0007669"/>
    <property type="project" value="TreeGrafter"/>
</dbReference>
<comment type="function">
    <text evidence="12">Cell surface proteoglycan.</text>
</comment>
<evidence type="ECO:0000313" key="15">
    <source>
        <dbReference type="Proteomes" id="UP000261380"/>
    </source>
</evidence>
<evidence type="ECO:0000256" key="4">
    <source>
        <dbReference type="ARBA" id="ARBA00022622"/>
    </source>
</evidence>
<comment type="similarity">
    <text evidence="2 11">Belongs to the glypican family.</text>
</comment>
<evidence type="ECO:0000256" key="7">
    <source>
        <dbReference type="ARBA" id="ARBA00023136"/>
    </source>
</evidence>
<evidence type="ECO:0000256" key="5">
    <source>
        <dbReference type="ARBA" id="ARBA00022729"/>
    </source>
</evidence>
<dbReference type="GO" id="GO:0005886">
    <property type="term" value="C:plasma membrane"/>
    <property type="evidence" value="ECO:0007669"/>
    <property type="project" value="UniProtKB-SubCell"/>
</dbReference>
<keyword evidence="6 12" id="KW-0654">Proteoglycan</keyword>
<dbReference type="Pfam" id="PF01153">
    <property type="entry name" value="Glypican"/>
    <property type="match status" value="1"/>
</dbReference>
<dbReference type="Ensembl" id="ENSXCOT00000016853.1">
    <property type="protein sequence ID" value="ENSXCOP00000016638.1"/>
    <property type="gene ID" value="ENSXCOG00000012553.1"/>
</dbReference>
<dbReference type="GO" id="GO:0005576">
    <property type="term" value="C:extracellular region"/>
    <property type="evidence" value="ECO:0007669"/>
    <property type="project" value="TreeGrafter"/>
</dbReference>
<organism evidence="14 15">
    <name type="scientific">Xiphophorus couchianus</name>
    <name type="common">Monterrey platyfish</name>
    <dbReference type="NCBI Taxonomy" id="32473"/>
    <lineage>
        <taxon>Eukaryota</taxon>
        <taxon>Metazoa</taxon>
        <taxon>Chordata</taxon>
        <taxon>Craniata</taxon>
        <taxon>Vertebrata</taxon>
        <taxon>Euteleostomi</taxon>
        <taxon>Actinopterygii</taxon>
        <taxon>Neopterygii</taxon>
        <taxon>Teleostei</taxon>
        <taxon>Neoteleostei</taxon>
        <taxon>Acanthomorphata</taxon>
        <taxon>Ovalentaria</taxon>
        <taxon>Atherinomorphae</taxon>
        <taxon>Cyprinodontiformes</taxon>
        <taxon>Poeciliidae</taxon>
        <taxon>Poeciliinae</taxon>
        <taxon>Xiphophorus</taxon>
    </lineage>
</organism>
<keyword evidence="8" id="KW-0325">Glycoprotein</keyword>
<dbReference type="Proteomes" id="UP000261380">
    <property type="component" value="Unplaced"/>
</dbReference>
<dbReference type="GO" id="GO:1905475">
    <property type="term" value="P:regulation of protein localization to membrane"/>
    <property type="evidence" value="ECO:0007669"/>
    <property type="project" value="TreeGrafter"/>
</dbReference>
<keyword evidence="4 12" id="KW-0336">GPI-anchor</keyword>
<dbReference type="GO" id="GO:0016477">
    <property type="term" value="P:cell migration"/>
    <property type="evidence" value="ECO:0007669"/>
    <property type="project" value="TreeGrafter"/>
</dbReference>
<protein>
    <recommendedName>
        <fullName evidence="16">Glypican-1</fullName>
    </recommendedName>
</protein>
<evidence type="ECO:0000256" key="3">
    <source>
        <dbReference type="ARBA" id="ARBA00022475"/>
    </source>
</evidence>
<feature type="chain" id="PRO_5017217273" description="Glypican-1" evidence="13">
    <location>
        <begin position="23"/>
        <end position="144"/>
    </location>
</feature>
<keyword evidence="7 12" id="KW-0472">Membrane</keyword>
<evidence type="ECO:0000256" key="11">
    <source>
        <dbReference type="RuleBase" id="RU003518"/>
    </source>
</evidence>
<dbReference type="GO" id="GO:0009966">
    <property type="term" value="P:regulation of signal transduction"/>
    <property type="evidence" value="ECO:0007669"/>
    <property type="project" value="InterPro"/>
</dbReference>
<dbReference type="GO" id="GO:0009986">
    <property type="term" value="C:cell surface"/>
    <property type="evidence" value="ECO:0007669"/>
    <property type="project" value="TreeGrafter"/>
</dbReference>
<keyword evidence="9 12" id="KW-0357">Heparan sulfate</keyword>
<evidence type="ECO:0000256" key="12">
    <source>
        <dbReference type="RuleBase" id="RU003519"/>
    </source>
</evidence>
<evidence type="ECO:0000256" key="8">
    <source>
        <dbReference type="ARBA" id="ARBA00023180"/>
    </source>
</evidence>
<keyword evidence="10 12" id="KW-0449">Lipoprotein</keyword>
<reference evidence="14" key="1">
    <citation type="submission" date="2025-08" db="UniProtKB">
        <authorList>
            <consortium name="Ensembl"/>
        </authorList>
    </citation>
    <scope>IDENTIFICATION</scope>
</reference>
<evidence type="ECO:0008006" key="16">
    <source>
        <dbReference type="Google" id="ProtNLM"/>
    </source>
</evidence>
<keyword evidence="15" id="KW-1185">Reference proteome</keyword>
<dbReference type="GeneTree" id="ENSGT01050000244897"/>
<name>A0A3B5LXJ8_9TELE</name>
<dbReference type="AlphaFoldDB" id="A0A3B5LXJ8"/>
<sequence>MKPLSVLCAVCTLAVLSASATAEPKLKNCNEVREAFTSKGFNMNDAPNKVVNGAPLKVCPQGFTCCTAEMEDKLSQQSHTEIKAPVSRLSTSLQSTFKQRHDHFDSKQTLLHKHTHTHTHTADKVVQTWHSLESLPVWGWAIWT</sequence>
<dbReference type="PANTHER" id="PTHR10822">
    <property type="entry name" value="GLYPICAN"/>
    <property type="match status" value="1"/>
</dbReference>
<dbReference type="PANTHER" id="PTHR10822:SF25">
    <property type="entry name" value="GLYPICAN-4"/>
    <property type="match status" value="1"/>
</dbReference>
<evidence type="ECO:0000256" key="1">
    <source>
        <dbReference type="ARBA" id="ARBA00004609"/>
    </source>
</evidence>
<keyword evidence="3" id="KW-1003">Cell membrane</keyword>
<evidence type="ECO:0000256" key="2">
    <source>
        <dbReference type="ARBA" id="ARBA00010260"/>
    </source>
</evidence>
<dbReference type="InterPro" id="IPR001863">
    <property type="entry name" value="Glypican"/>
</dbReference>
<evidence type="ECO:0000256" key="13">
    <source>
        <dbReference type="SAM" id="SignalP"/>
    </source>
</evidence>
<proteinExistence type="inferred from homology"/>
<reference evidence="14" key="2">
    <citation type="submission" date="2025-09" db="UniProtKB">
        <authorList>
            <consortium name="Ensembl"/>
        </authorList>
    </citation>
    <scope>IDENTIFICATION</scope>
</reference>
<accession>A0A3B5LXJ8</accession>
<keyword evidence="5 13" id="KW-0732">Signal</keyword>
<evidence type="ECO:0000256" key="10">
    <source>
        <dbReference type="ARBA" id="ARBA00023288"/>
    </source>
</evidence>
<evidence type="ECO:0000256" key="9">
    <source>
        <dbReference type="ARBA" id="ARBA00023207"/>
    </source>
</evidence>